<feature type="transmembrane region" description="Helical" evidence="12">
    <location>
        <begin position="599"/>
        <end position="621"/>
    </location>
</feature>
<sequence length="717" mass="81675">MARKTDIPPSYYGEPRKFDPSFRGPIHNRGCTDVVCCVIFVIFILGYIALGTVAWIHGDPRKVVYPTDSHGQFCGQQGTPNANKAILFYFNILQCANPAVLINLQCPTTQLCVSKCPDRFATYLDMQYNYRYNNSYWEYYRQFCKPGFDNPRKVPRLMPPFTYVLQRCFPDFITRNGTLTVANKTVFKDGLGKTRSVIDLRDAANGITSLLDAKEVGMKIFEDYANSWYWILIGLVITMVVSLAFILLLRFTAGVLLWLIIFGVIAVVGYGIWHCYWEFSTLRGKPHGDGDVTISDIGFQTDFRVYLQLSQTWLIFMISLSVIEAVIIIILIFLRRRVRIAIALLKEGSRAIGYIMSTLFYPIVTFVLLAICIAYWAVTAVFLASSGDAVYKVMSTQDKCMYANLTCDPETFSQTNVTKVCPGSQCTFAFYGGESLYHRYIFVLQLGNLLVFLWLVNFTIALGQCTLAGAFASYYWALRKPQDIPSCPLFSSFSRAVRYHTGSLAFGSLILAVVQMFRIVLEYLDHKLKGAHNAFARFLICCLKCCFWCLEHFIKFMNRNAYIMIAIYGKNFCTSAKDAFFLLMRNVVRVAVLDKVTDFLLFLGKVLISGSVGVLAFFFFTRKIPVIQEEVPSLNYYWVPLLTVIFGSYLIAHGFFNVYAMCVDTLFLCFLVDLEVNNGSAARPFYMSSTLRQILNKKNSKRRKDEIKPPKRLHQDS</sequence>
<keyword evidence="8 12" id="KW-0472">Membrane</keyword>
<comment type="catalytic activity">
    <reaction evidence="10">
        <text>choline(out) + n H(+)(in) = choline(in) + n H(+)(out)</text>
        <dbReference type="Rhea" id="RHEA:75463"/>
        <dbReference type="ChEBI" id="CHEBI:15354"/>
        <dbReference type="ChEBI" id="CHEBI:15378"/>
    </reaction>
</comment>
<dbReference type="PANTHER" id="PTHR12385">
    <property type="entry name" value="CHOLINE TRANSPORTER-LIKE (SLC FAMILY 44)"/>
    <property type="match status" value="1"/>
</dbReference>
<evidence type="ECO:0000256" key="8">
    <source>
        <dbReference type="ARBA" id="ARBA00023136"/>
    </source>
</evidence>
<keyword evidence="14" id="KW-1185">Reference proteome</keyword>
<accession>A0A4W5R611</accession>
<keyword evidence="6 12" id="KW-0812">Transmembrane</keyword>
<evidence type="ECO:0000256" key="2">
    <source>
        <dbReference type="ARBA" id="ARBA00007168"/>
    </source>
</evidence>
<dbReference type="Proteomes" id="UP000314982">
    <property type="component" value="Unassembled WGS sequence"/>
</dbReference>
<feature type="transmembrane region" description="Helical" evidence="12">
    <location>
        <begin position="533"/>
        <end position="550"/>
    </location>
</feature>
<comment type="similarity">
    <text evidence="2 12">Belongs to the CTL (choline transporter-like) family.</text>
</comment>
<evidence type="ECO:0000256" key="12">
    <source>
        <dbReference type="RuleBase" id="RU368066"/>
    </source>
</evidence>
<organism evidence="13 14">
    <name type="scientific">Hucho hucho</name>
    <name type="common">huchen</name>
    <dbReference type="NCBI Taxonomy" id="62062"/>
    <lineage>
        <taxon>Eukaryota</taxon>
        <taxon>Metazoa</taxon>
        <taxon>Chordata</taxon>
        <taxon>Craniata</taxon>
        <taxon>Vertebrata</taxon>
        <taxon>Euteleostomi</taxon>
        <taxon>Actinopterygii</taxon>
        <taxon>Neopterygii</taxon>
        <taxon>Teleostei</taxon>
        <taxon>Protacanthopterygii</taxon>
        <taxon>Salmoniformes</taxon>
        <taxon>Salmonidae</taxon>
        <taxon>Salmoninae</taxon>
        <taxon>Hucho</taxon>
    </lineage>
</organism>
<evidence type="ECO:0000256" key="7">
    <source>
        <dbReference type="ARBA" id="ARBA00022989"/>
    </source>
</evidence>
<reference evidence="13" key="2">
    <citation type="submission" date="2025-08" db="UniProtKB">
        <authorList>
            <consortium name="Ensembl"/>
        </authorList>
    </citation>
    <scope>IDENTIFICATION</scope>
</reference>
<dbReference type="Ensembl" id="ENSHHUT00000082527.1">
    <property type="protein sequence ID" value="ENSHHUP00000079959.1"/>
    <property type="gene ID" value="ENSHHUG00000046255.1"/>
</dbReference>
<reference evidence="14" key="1">
    <citation type="submission" date="2018-06" db="EMBL/GenBank/DDBJ databases">
        <title>Genome assembly of Danube salmon.</title>
        <authorList>
            <person name="Macqueen D.J."/>
            <person name="Gundappa M.K."/>
        </authorList>
    </citation>
    <scope>NUCLEOTIDE SEQUENCE [LARGE SCALE GENOMIC DNA]</scope>
</reference>
<keyword evidence="9" id="KW-0325">Glycoprotein</keyword>
<name>A0A4W5R611_9TELE</name>
<keyword evidence="3" id="KW-0813">Transport</keyword>
<dbReference type="GO" id="GO:0015297">
    <property type="term" value="F:antiporter activity"/>
    <property type="evidence" value="ECO:0007669"/>
    <property type="project" value="UniProtKB-KW"/>
</dbReference>
<dbReference type="GeneTree" id="ENSGT00940000156600"/>
<keyword evidence="7 12" id="KW-1133">Transmembrane helix</keyword>
<evidence type="ECO:0000256" key="4">
    <source>
        <dbReference type="ARBA" id="ARBA00022449"/>
    </source>
</evidence>
<dbReference type="Pfam" id="PF04515">
    <property type="entry name" value="Choline_transpo"/>
    <property type="match status" value="1"/>
</dbReference>
<evidence type="ECO:0000256" key="6">
    <source>
        <dbReference type="ARBA" id="ARBA00022692"/>
    </source>
</evidence>
<proteinExistence type="inferred from homology"/>
<evidence type="ECO:0000256" key="3">
    <source>
        <dbReference type="ARBA" id="ARBA00022448"/>
    </source>
</evidence>
<feature type="transmembrane region" description="Helical" evidence="12">
    <location>
        <begin position="34"/>
        <end position="56"/>
    </location>
</feature>
<keyword evidence="4" id="KW-0050">Antiport</keyword>
<evidence type="ECO:0000256" key="5">
    <source>
        <dbReference type="ARBA" id="ARBA00022475"/>
    </source>
</evidence>
<comment type="function">
    <text evidence="11">Choline/H+ antiporter.</text>
</comment>
<feature type="transmembrane region" description="Helical" evidence="12">
    <location>
        <begin position="313"/>
        <end position="334"/>
    </location>
</feature>
<dbReference type="InterPro" id="IPR007603">
    <property type="entry name" value="Choline_transptr-like"/>
</dbReference>
<feature type="transmembrane region" description="Helical" evidence="12">
    <location>
        <begin position="228"/>
        <end position="248"/>
    </location>
</feature>
<dbReference type="GO" id="GO:0005886">
    <property type="term" value="C:plasma membrane"/>
    <property type="evidence" value="ECO:0007669"/>
    <property type="project" value="UniProtKB-SubCell"/>
</dbReference>
<evidence type="ECO:0000313" key="13">
    <source>
        <dbReference type="Ensembl" id="ENSHHUP00000079959.1"/>
    </source>
</evidence>
<feature type="transmembrane region" description="Helical" evidence="12">
    <location>
        <begin position="633"/>
        <end position="652"/>
    </location>
</feature>
<evidence type="ECO:0000256" key="1">
    <source>
        <dbReference type="ARBA" id="ARBA00004651"/>
    </source>
</evidence>
<evidence type="ECO:0000256" key="9">
    <source>
        <dbReference type="ARBA" id="ARBA00023180"/>
    </source>
</evidence>
<reference evidence="13" key="3">
    <citation type="submission" date="2025-09" db="UniProtKB">
        <authorList>
            <consortium name="Ensembl"/>
        </authorList>
    </citation>
    <scope>IDENTIFICATION</scope>
</reference>
<comment type="function">
    <text evidence="12">Choline transporter.</text>
</comment>
<dbReference type="PANTHER" id="PTHR12385:SF42">
    <property type="entry name" value="CHOLINE TRANSPORTER-LIKE PROTEIN 5"/>
    <property type="match status" value="1"/>
</dbReference>
<evidence type="ECO:0000256" key="11">
    <source>
        <dbReference type="ARBA" id="ARBA00037726"/>
    </source>
</evidence>
<feature type="transmembrane region" description="Helical" evidence="12">
    <location>
        <begin position="451"/>
        <end position="478"/>
    </location>
</feature>
<comment type="subcellular location">
    <subcellularLocation>
        <location evidence="1 12">Cell membrane</location>
        <topology evidence="1 12">Multi-pass membrane protein</topology>
    </subcellularLocation>
</comment>
<protein>
    <recommendedName>
        <fullName evidence="12">Choline transporter-like protein</fullName>
    </recommendedName>
</protein>
<evidence type="ECO:0000256" key="10">
    <source>
        <dbReference type="ARBA" id="ARBA00035093"/>
    </source>
</evidence>
<feature type="transmembrane region" description="Helical" evidence="12">
    <location>
        <begin position="255"/>
        <end position="273"/>
    </location>
</feature>
<keyword evidence="5" id="KW-1003">Cell membrane</keyword>
<dbReference type="AlphaFoldDB" id="A0A4W5R611"/>
<evidence type="ECO:0000313" key="14">
    <source>
        <dbReference type="Proteomes" id="UP000314982"/>
    </source>
</evidence>
<feature type="transmembrane region" description="Helical" evidence="12">
    <location>
        <begin position="499"/>
        <end position="521"/>
    </location>
</feature>
<feature type="transmembrane region" description="Helical" evidence="12">
    <location>
        <begin position="354"/>
        <end position="378"/>
    </location>
</feature>